<evidence type="ECO:0000313" key="3">
    <source>
        <dbReference type="Proteomes" id="UP000078343"/>
    </source>
</evidence>
<dbReference type="SUPFAM" id="SSF53067">
    <property type="entry name" value="Actin-like ATPase domain"/>
    <property type="match status" value="2"/>
</dbReference>
<dbReference type="InterPro" id="IPR043129">
    <property type="entry name" value="ATPase_NBD"/>
</dbReference>
<dbReference type="PANTHER" id="PTHR42749:SF1">
    <property type="entry name" value="CELL SHAPE-DETERMINING PROTEIN MREB"/>
    <property type="match status" value="1"/>
</dbReference>
<name>A0A178ZWT6_9EURO</name>
<dbReference type="CDD" id="cd10170">
    <property type="entry name" value="ASKHA_NBD_HSP70"/>
    <property type="match status" value="1"/>
</dbReference>
<protein>
    <recommendedName>
        <fullName evidence="4">Actin-like ATPase domain-containing protein</fullName>
    </recommendedName>
</protein>
<organism evidence="2 3">
    <name type="scientific">Fonsecaea erecta</name>
    <dbReference type="NCBI Taxonomy" id="1367422"/>
    <lineage>
        <taxon>Eukaryota</taxon>
        <taxon>Fungi</taxon>
        <taxon>Dikarya</taxon>
        <taxon>Ascomycota</taxon>
        <taxon>Pezizomycotina</taxon>
        <taxon>Eurotiomycetes</taxon>
        <taxon>Chaetothyriomycetidae</taxon>
        <taxon>Chaetothyriales</taxon>
        <taxon>Herpotrichiellaceae</taxon>
        <taxon>Fonsecaea</taxon>
    </lineage>
</organism>
<comment type="caution">
    <text evidence="2">The sequence shown here is derived from an EMBL/GenBank/DDBJ whole genome shotgun (WGS) entry which is preliminary data.</text>
</comment>
<sequence length="701" mass="79402">MSSWRGVRRTLPDSLDESTLTSLSKTEFENPSSKTRRPAVLQSLHAVHIALDTGTEHTKASLLLEYSEGEDDGVPLDSPPTVVWSNCAGSVLSQIAVTRDGRMLWGDEVDQALKKGDINESQVVRHLKPSLFHAHTASQQHFQGGIELTKERKTELSDCLKFYGEVPRDYHLENISVFSYYLGFVYRFVLRFIATSHGSLGWPVFDNLEDYKSWTPPGNPRITVSLPVPVRSSPAQVQLMVAAAKAAGIPNPYPVAEPAAAMIYHLYKARGQSLVGKTFLILDIGAGSADQQIWTVVNENPLRLREHIIPEESKIAWCGGAYTNEVAVKLIKDRFRNKDRVFEGLQRNRSSITDERELERKLYQRFEKEKKRFEGRDALCLCIQGLPDIPEYGLQGGGKVVLEAGDVRRAFAPCLDQIINMLDISIRSVVEGRSLRGRTVEQRVHEIIVVGGCSQNRYLLDQIRDRYSGGVQSPVSYVIPVTLPPHAAQGSLTVARGAVLLSAEKKLIKERYVRRSFCAEWHIEISQDEQKNYRRSCLYKSPHDLQLRACVTKFLLRRGLHPQKFSCPPLNGWRGLMLRDKAAGGWWVKEQLYYSDKTSEDGVCTKDPRYEIKPMASPLIFRISFEEAQQFPRRVNQQGQVWWELEYELILSVDGHIMTFEFIIPRTGKWPTDGDRYVDVMWKTGQYDTAGVSQLFGASQD</sequence>
<dbReference type="STRING" id="1367422.A0A178ZWT6"/>
<dbReference type="OrthoDB" id="4150103at2759"/>
<dbReference type="EMBL" id="LVYI01000001">
    <property type="protein sequence ID" value="OAP64244.1"/>
    <property type="molecule type" value="Genomic_DNA"/>
</dbReference>
<feature type="region of interest" description="Disordered" evidence="1">
    <location>
        <begin position="15"/>
        <end position="37"/>
    </location>
</feature>
<gene>
    <name evidence="2" type="ORF">AYL99_00216</name>
</gene>
<evidence type="ECO:0000256" key="1">
    <source>
        <dbReference type="SAM" id="MobiDB-lite"/>
    </source>
</evidence>
<dbReference type="RefSeq" id="XP_018697611.1">
    <property type="nucleotide sequence ID" value="XM_018831732.1"/>
</dbReference>
<evidence type="ECO:0008006" key="4">
    <source>
        <dbReference type="Google" id="ProtNLM"/>
    </source>
</evidence>
<dbReference type="PANTHER" id="PTHR42749">
    <property type="entry name" value="CELL SHAPE-DETERMINING PROTEIN MREB"/>
    <property type="match status" value="1"/>
</dbReference>
<accession>A0A178ZWT6</accession>
<dbReference type="AlphaFoldDB" id="A0A178ZWT6"/>
<keyword evidence="3" id="KW-1185">Reference proteome</keyword>
<proteinExistence type="predicted"/>
<dbReference type="Proteomes" id="UP000078343">
    <property type="component" value="Unassembled WGS sequence"/>
</dbReference>
<dbReference type="Gene3D" id="3.90.640.10">
    <property type="entry name" value="Actin, Chain A, domain 4"/>
    <property type="match status" value="1"/>
</dbReference>
<dbReference type="GeneID" id="30004386"/>
<reference evidence="2 3" key="1">
    <citation type="submission" date="2016-04" db="EMBL/GenBank/DDBJ databases">
        <title>Draft genome of Fonsecaea erecta CBS 125763.</title>
        <authorList>
            <person name="Weiss V.A."/>
            <person name="Vicente V.A."/>
            <person name="Raittz R.T."/>
            <person name="Moreno L.F."/>
            <person name="De Souza E.M."/>
            <person name="Pedrosa F.O."/>
            <person name="Steffens M.B."/>
            <person name="Faoro H."/>
            <person name="Tadra-Sfeir M.Z."/>
            <person name="Najafzadeh M.J."/>
            <person name="Felipe M.S."/>
            <person name="Teixeira M."/>
            <person name="Sun J."/>
            <person name="Xi L."/>
            <person name="Gomes R."/>
            <person name="De Azevedo C.M."/>
            <person name="Salgado C.G."/>
            <person name="Da Silva M.B."/>
            <person name="Nascimento M.F."/>
            <person name="Queiroz-Telles F."/>
            <person name="Attili D.S."/>
            <person name="Gorbushina A."/>
        </authorList>
    </citation>
    <scope>NUCLEOTIDE SEQUENCE [LARGE SCALE GENOMIC DNA]</scope>
    <source>
        <strain evidence="2 3">CBS 125763</strain>
    </source>
</reference>
<dbReference type="Gene3D" id="3.30.420.40">
    <property type="match status" value="2"/>
</dbReference>
<evidence type="ECO:0000313" key="2">
    <source>
        <dbReference type="EMBL" id="OAP64244.1"/>
    </source>
</evidence>